<dbReference type="GeneTree" id="ENSGT01000000214440"/>
<evidence type="ECO:0000256" key="2">
    <source>
        <dbReference type="ARBA" id="ARBA00009063"/>
    </source>
</evidence>
<reference evidence="16 17" key="1">
    <citation type="submission" date="2016-04" db="EMBL/GenBank/DDBJ databases">
        <title>Polished mammalian reference genomes with single-molecule sequencing and chromosome conformation capture applied to the Capra hircus genome.</title>
        <authorList>
            <person name="Bickhart D.M."/>
            <person name="Koren S."/>
            <person name="Rosen B."/>
            <person name="Hastie A."/>
            <person name="Liachko I."/>
            <person name="Sullivan S.T."/>
            <person name="Burton J."/>
            <person name="Sayre B.L."/>
            <person name="Huson H.J."/>
            <person name="Lee J."/>
            <person name="Lam E."/>
            <person name="Kelley C.M."/>
            <person name="Hutchison J.L."/>
            <person name="Zhou Y."/>
            <person name="Sun J."/>
            <person name="Crisa A."/>
            <person name="Schwartz J.C."/>
            <person name="Hammond J.A."/>
            <person name="Schroeder S.G."/>
            <person name="Liu G.E."/>
            <person name="Dunham M."/>
            <person name="Shendure J."/>
            <person name="Sonstegard T.S."/>
            <person name="Phillippy A.M."/>
            <person name="Van Tassell C.P."/>
            <person name="Smith T.P."/>
        </authorList>
    </citation>
    <scope>NUCLEOTIDE SEQUENCE [LARGE SCALE GENOMIC DNA]</scope>
</reference>
<evidence type="ECO:0000256" key="11">
    <source>
        <dbReference type="ARBA" id="ARBA00037772"/>
    </source>
</evidence>
<dbReference type="GO" id="GO:0048471">
    <property type="term" value="C:perinuclear region of cytoplasm"/>
    <property type="evidence" value="ECO:0007669"/>
    <property type="project" value="Ensembl"/>
</dbReference>
<organism evidence="16 17">
    <name type="scientific">Capra hircus</name>
    <name type="common">Goat</name>
    <dbReference type="NCBI Taxonomy" id="9925"/>
    <lineage>
        <taxon>Eukaryota</taxon>
        <taxon>Metazoa</taxon>
        <taxon>Chordata</taxon>
        <taxon>Craniata</taxon>
        <taxon>Vertebrata</taxon>
        <taxon>Euteleostomi</taxon>
        <taxon>Mammalia</taxon>
        <taxon>Eutheria</taxon>
        <taxon>Laurasiatheria</taxon>
        <taxon>Artiodactyla</taxon>
        <taxon>Ruminantia</taxon>
        <taxon>Pecora</taxon>
        <taxon>Bovidae</taxon>
        <taxon>Caprinae</taxon>
        <taxon>Capra</taxon>
    </lineage>
</organism>
<feature type="domain" description="T-SNARE coiled-coil homology" evidence="15">
    <location>
        <begin position="239"/>
        <end position="301"/>
    </location>
</feature>
<reference evidence="16" key="2">
    <citation type="submission" date="2025-08" db="UniProtKB">
        <authorList>
            <consortium name="Ensembl"/>
        </authorList>
    </citation>
    <scope>IDENTIFICATION</scope>
</reference>
<gene>
    <name evidence="16" type="primary">STX16</name>
</gene>
<dbReference type="GO" id="GO:0031985">
    <property type="term" value="C:Golgi cisterna"/>
    <property type="evidence" value="ECO:0007669"/>
    <property type="project" value="Ensembl"/>
</dbReference>
<evidence type="ECO:0000256" key="3">
    <source>
        <dbReference type="ARBA" id="ARBA00022448"/>
    </source>
</evidence>
<dbReference type="GO" id="GO:0005829">
    <property type="term" value="C:cytosol"/>
    <property type="evidence" value="ECO:0007669"/>
    <property type="project" value="GOC"/>
</dbReference>
<sequence length="334" mass="38178">MATRRLTDAFLLLRNNSIQNRQLLAEQVSSHTTSSPLHSRSIAAVSLQAASPTHALCALRLCLSVCLCLSLCLKKKIRLAWKCGIQYDVGRIKQKMKELASLHDQHLNRPTLDDSSEQEHAIEITTQEITQLFHRCQRAVQALPSRARRACSEQEERLLRNVVASLAQALQELSTSFRHAQSSYLRRMKNREERSQHFFATSVPLMDDGEDNTLYDRKSNVHVSSSLFDEQLVLVEQNTLLVEEREREIRQIVQSISDLNEIFRDLGAMIVEQGTVLDRIDYNVEQSCIKTEDGLKQLHKAEQYQKKNRKMLVILILLVIIIVLTVVLVGVKSR</sequence>
<evidence type="ECO:0000256" key="13">
    <source>
        <dbReference type="ARBA" id="ARBA00069803"/>
    </source>
</evidence>
<dbReference type="PANTHER" id="PTHR19957">
    <property type="entry name" value="SYNTAXIN"/>
    <property type="match status" value="1"/>
</dbReference>
<keyword evidence="6" id="KW-0653">Protein transport</keyword>
<dbReference type="Pfam" id="PF05739">
    <property type="entry name" value="SNARE"/>
    <property type="match status" value="1"/>
</dbReference>
<keyword evidence="4" id="KW-0597">Phosphoprotein</keyword>
<comment type="function">
    <text evidence="11">SNARE involved in vesicular transport from the late endosomes to the trans-Golgi network.</text>
</comment>
<keyword evidence="5 14" id="KW-0812">Transmembrane</keyword>
<comment type="subunit">
    <text evidence="12">Interacts with GCC2. Interacts with BAIAP3; this interaction is increased in the presence of calcium.</text>
</comment>
<dbReference type="GO" id="GO:0006906">
    <property type="term" value="P:vesicle fusion"/>
    <property type="evidence" value="ECO:0007669"/>
    <property type="project" value="TreeGrafter"/>
</dbReference>
<evidence type="ECO:0000256" key="1">
    <source>
        <dbReference type="ARBA" id="ARBA00004409"/>
    </source>
</evidence>
<accession>A0A452EPJ6</accession>
<dbReference type="STRING" id="9925.ENSCHIP00000014107"/>
<dbReference type="GO" id="GO:0042147">
    <property type="term" value="P:retrograde transport, endosome to Golgi"/>
    <property type="evidence" value="ECO:0007669"/>
    <property type="project" value="Ensembl"/>
</dbReference>
<dbReference type="InterPro" id="IPR000727">
    <property type="entry name" value="T_SNARE_dom"/>
</dbReference>
<keyword evidence="10 14" id="KW-0472">Membrane</keyword>
<reference evidence="16" key="3">
    <citation type="submission" date="2025-09" db="UniProtKB">
        <authorList>
            <consortium name="Ensembl"/>
        </authorList>
    </citation>
    <scope>IDENTIFICATION</scope>
</reference>
<dbReference type="GO" id="GO:0005802">
    <property type="term" value="C:trans-Golgi network"/>
    <property type="evidence" value="ECO:0007669"/>
    <property type="project" value="Ensembl"/>
</dbReference>
<keyword evidence="9" id="KW-0175">Coiled coil</keyword>
<dbReference type="GO" id="GO:0005484">
    <property type="term" value="F:SNAP receptor activity"/>
    <property type="evidence" value="ECO:0007669"/>
    <property type="project" value="Ensembl"/>
</dbReference>
<evidence type="ECO:0000256" key="14">
    <source>
        <dbReference type="SAM" id="Phobius"/>
    </source>
</evidence>
<keyword evidence="8" id="KW-0333">Golgi apparatus</keyword>
<keyword evidence="17" id="KW-1185">Reference proteome</keyword>
<evidence type="ECO:0000256" key="9">
    <source>
        <dbReference type="ARBA" id="ARBA00023054"/>
    </source>
</evidence>
<dbReference type="GO" id="GO:0006886">
    <property type="term" value="P:intracellular protein transport"/>
    <property type="evidence" value="ECO:0007669"/>
    <property type="project" value="InterPro"/>
</dbReference>
<feature type="transmembrane region" description="Helical" evidence="14">
    <location>
        <begin position="312"/>
        <end position="331"/>
    </location>
</feature>
<evidence type="ECO:0000256" key="12">
    <source>
        <dbReference type="ARBA" id="ARBA00064026"/>
    </source>
</evidence>
<evidence type="ECO:0000256" key="6">
    <source>
        <dbReference type="ARBA" id="ARBA00022927"/>
    </source>
</evidence>
<evidence type="ECO:0000313" key="17">
    <source>
        <dbReference type="Proteomes" id="UP000291000"/>
    </source>
</evidence>
<dbReference type="SUPFAM" id="SSF47661">
    <property type="entry name" value="t-snare proteins"/>
    <property type="match status" value="1"/>
</dbReference>
<evidence type="ECO:0000313" key="16">
    <source>
        <dbReference type="Ensembl" id="ENSCHIP00000014107.1"/>
    </source>
</evidence>
<evidence type="ECO:0000259" key="15">
    <source>
        <dbReference type="PROSITE" id="PS50192"/>
    </source>
</evidence>
<dbReference type="PROSITE" id="PS00914">
    <property type="entry name" value="SYNTAXIN"/>
    <property type="match status" value="1"/>
</dbReference>
<dbReference type="GO" id="GO:0032456">
    <property type="term" value="P:endocytic recycling"/>
    <property type="evidence" value="ECO:0007669"/>
    <property type="project" value="Ensembl"/>
</dbReference>
<dbReference type="GO" id="GO:0031201">
    <property type="term" value="C:SNARE complex"/>
    <property type="evidence" value="ECO:0007669"/>
    <property type="project" value="Ensembl"/>
</dbReference>
<keyword evidence="3" id="KW-0813">Transport</keyword>
<dbReference type="PROSITE" id="PS50192">
    <property type="entry name" value="T_SNARE"/>
    <property type="match status" value="1"/>
</dbReference>
<name>A0A452EPJ6_CAPHI</name>
<dbReference type="Bgee" id="ENSCHIG00000015266">
    <property type="expression patterns" value="Expressed in prefrontal cortex and 17 other cell types or tissues"/>
</dbReference>
<dbReference type="InterPro" id="IPR006012">
    <property type="entry name" value="Syntaxin/epimorphin_CS"/>
</dbReference>
<dbReference type="EMBL" id="LWLT01000014">
    <property type="status" value="NOT_ANNOTATED_CDS"/>
    <property type="molecule type" value="Genomic_DNA"/>
</dbReference>
<dbReference type="GO" id="GO:0048278">
    <property type="term" value="P:vesicle docking"/>
    <property type="evidence" value="ECO:0007669"/>
    <property type="project" value="TreeGrafter"/>
</dbReference>
<dbReference type="AlphaFoldDB" id="A0A452EPJ6"/>
<dbReference type="CDD" id="cd15845">
    <property type="entry name" value="SNARE_syntaxin16"/>
    <property type="match status" value="1"/>
</dbReference>
<dbReference type="InterPro" id="IPR045242">
    <property type="entry name" value="Syntaxin"/>
</dbReference>
<keyword evidence="7 14" id="KW-1133">Transmembrane helix</keyword>
<comment type="subcellular location">
    <subcellularLocation>
        <location evidence="1">Golgi apparatus membrane</location>
        <topology evidence="1">Single-pass type IV membrane protein</topology>
    </subcellularLocation>
</comment>
<protein>
    <recommendedName>
        <fullName evidence="13">Syntaxin-16</fullName>
    </recommendedName>
</protein>
<proteinExistence type="inferred from homology"/>
<evidence type="ECO:0000256" key="5">
    <source>
        <dbReference type="ARBA" id="ARBA00022692"/>
    </source>
</evidence>
<dbReference type="Proteomes" id="UP000291000">
    <property type="component" value="Chromosome 13"/>
</dbReference>
<dbReference type="PANTHER" id="PTHR19957:SF83">
    <property type="entry name" value="SYNTAXIN-16"/>
    <property type="match status" value="1"/>
</dbReference>
<dbReference type="SMART" id="SM00397">
    <property type="entry name" value="t_SNARE"/>
    <property type="match status" value="1"/>
</dbReference>
<dbReference type="FunFam" id="1.20.58.70:FF:000002">
    <property type="entry name" value="syntaxin-16 isoform X2"/>
    <property type="match status" value="1"/>
</dbReference>
<comment type="similarity">
    <text evidence="2">Belongs to the syntaxin family.</text>
</comment>
<dbReference type="InterPro" id="IPR010989">
    <property type="entry name" value="SNARE"/>
</dbReference>
<evidence type="ECO:0000256" key="8">
    <source>
        <dbReference type="ARBA" id="ARBA00023034"/>
    </source>
</evidence>
<dbReference type="GO" id="GO:0019905">
    <property type="term" value="F:syntaxin binding"/>
    <property type="evidence" value="ECO:0007669"/>
    <property type="project" value="Ensembl"/>
</dbReference>
<dbReference type="Gene3D" id="1.20.58.70">
    <property type="match status" value="1"/>
</dbReference>
<dbReference type="GO" id="GO:0000139">
    <property type="term" value="C:Golgi membrane"/>
    <property type="evidence" value="ECO:0007669"/>
    <property type="project" value="UniProtKB-SubCell"/>
</dbReference>
<evidence type="ECO:0000256" key="7">
    <source>
        <dbReference type="ARBA" id="ARBA00022989"/>
    </source>
</evidence>
<dbReference type="Ensembl" id="ENSCHIT00000021900.1">
    <property type="protein sequence ID" value="ENSCHIP00000014107.1"/>
    <property type="gene ID" value="ENSCHIG00000015266.1"/>
</dbReference>
<evidence type="ECO:0000256" key="10">
    <source>
        <dbReference type="ARBA" id="ARBA00023136"/>
    </source>
</evidence>
<evidence type="ECO:0000256" key="4">
    <source>
        <dbReference type="ARBA" id="ARBA00022553"/>
    </source>
</evidence>